<gene>
    <name evidence="10" type="primary">LOC111119875</name>
</gene>
<dbReference type="KEGG" id="cvn:111119875"/>
<keyword evidence="2 5" id="KW-0812">Transmembrane</keyword>
<dbReference type="SUPFAM" id="SSF63712">
    <property type="entry name" value="Nicotinic receptor ligand binding domain-like"/>
    <property type="match status" value="1"/>
</dbReference>
<dbReference type="CDD" id="cd18989">
    <property type="entry name" value="LGIC_ECD_cation"/>
    <property type="match status" value="1"/>
</dbReference>
<dbReference type="GO" id="GO:0004888">
    <property type="term" value="F:transmembrane signaling receptor activity"/>
    <property type="evidence" value="ECO:0007669"/>
    <property type="project" value="InterPro"/>
</dbReference>
<dbReference type="InterPro" id="IPR036734">
    <property type="entry name" value="Neur_chan_lig-bd_sf"/>
</dbReference>
<evidence type="ECO:0000256" key="3">
    <source>
        <dbReference type="ARBA" id="ARBA00022989"/>
    </source>
</evidence>
<dbReference type="Gene3D" id="1.20.58.390">
    <property type="entry name" value="Neurotransmitter-gated ion-channel transmembrane domain"/>
    <property type="match status" value="1"/>
</dbReference>
<evidence type="ECO:0000259" key="8">
    <source>
        <dbReference type="Pfam" id="PF02932"/>
    </source>
</evidence>
<dbReference type="PANTHER" id="PTHR18945">
    <property type="entry name" value="NEUROTRANSMITTER GATED ION CHANNEL"/>
    <property type="match status" value="1"/>
</dbReference>
<feature type="transmembrane region" description="Helical" evidence="5">
    <location>
        <begin position="387"/>
        <end position="409"/>
    </location>
</feature>
<evidence type="ECO:0000256" key="2">
    <source>
        <dbReference type="ARBA" id="ARBA00022692"/>
    </source>
</evidence>
<dbReference type="Gene3D" id="2.70.170.10">
    <property type="entry name" value="Neurotransmitter-gated ion-channel ligand-binding domain"/>
    <property type="match status" value="1"/>
</dbReference>
<feature type="domain" description="Neurotransmitter-gated ion-channel ligand-binding" evidence="7">
    <location>
        <begin position="32"/>
        <end position="232"/>
    </location>
</feature>
<feature type="transmembrane region" description="Helical" evidence="5">
    <location>
        <begin position="264"/>
        <end position="283"/>
    </location>
</feature>
<dbReference type="InterPro" id="IPR038050">
    <property type="entry name" value="Neuro_actylchol_rec"/>
</dbReference>
<dbReference type="PRINTS" id="PR00252">
    <property type="entry name" value="NRIONCHANNEL"/>
</dbReference>
<dbReference type="Proteomes" id="UP000694844">
    <property type="component" value="Chromosome 2"/>
</dbReference>
<evidence type="ECO:0000313" key="9">
    <source>
        <dbReference type="Proteomes" id="UP000694844"/>
    </source>
</evidence>
<evidence type="ECO:0000256" key="6">
    <source>
        <dbReference type="SAM" id="SignalP"/>
    </source>
</evidence>
<dbReference type="AlphaFoldDB" id="A0A8B8CJX9"/>
<dbReference type="GO" id="GO:0005230">
    <property type="term" value="F:extracellular ligand-gated monoatomic ion channel activity"/>
    <property type="evidence" value="ECO:0007669"/>
    <property type="project" value="InterPro"/>
</dbReference>
<organism evidence="9 10">
    <name type="scientific">Crassostrea virginica</name>
    <name type="common">Eastern oyster</name>
    <dbReference type="NCBI Taxonomy" id="6565"/>
    <lineage>
        <taxon>Eukaryota</taxon>
        <taxon>Metazoa</taxon>
        <taxon>Spiralia</taxon>
        <taxon>Lophotrochozoa</taxon>
        <taxon>Mollusca</taxon>
        <taxon>Bivalvia</taxon>
        <taxon>Autobranchia</taxon>
        <taxon>Pteriomorphia</taxon>
        <taxon>Ostreida</taxon>
        <taxon>Ostreoidea</taxon>
        <taxon>Ostreidae</taxon>
        <taxon>Crassostrea</taxon>
    </lineage>
</organism>
<dbReference type="OrthoDB" id="6160691at2759"/>
<feature type="transmembrane region" description="Helical" evidence="5">
    <location>
        <begin position="234"/>
        <end position="257"/>
    </location>
</feature>
<evidence type="ECO:0000313" key="10">
    <source>
        <dbReference type="RefSeq" id="XP_022316148.1"/>
    </source>
</evidence>
<dbReference type="Pfam" id="PF02932">
    <property type="entry name" value="Neur_chan_memb"/>
    <property type="match status" value="1"/>
</dbReference>
<proteinExistence type="predicted"/>
<name>A0A8B8CJX9_CRAVI</name>
<dbReference type="InterPro" id="IPR006029">
    <property type="entry name" value="Neurotrans-gated_channel_TM"/>
</dbReference>
<evidence type="ECO:0000256" key="1">
    <source>
        <dbReference type="ARBA" id="ARBA00004141"/>
    </source>
</evidence>
<accession>A0A8B8CJX9</accession>
<evidence type="ECO:0000256" key="5">
    <source>
        <dbReference type="SAM" id="Phobius"/>
    </source>
</evidence>
<comment type="subcellular location">
    <subcellularLocation>
        <location evidence="1">Membrane</location>
        <topology evidence="1">Multi-pass membrane protein</topology>
    </subcellularLocation>
</comment>
<dbReference type="SUPFAM" id="SSF90112">
    <property type="entry name" value="Neurotransmitter-gated ion-channel transmembrane pore"/>
    <property type="match status" value="1"/>
</dbReference>
<sequence>MLWKSVWMIMLASLFTFPSSKGALTSTTVKAYLTDLQTNYNKHIFPKHKTHGQVPVMMGLQLISINGFDEVSGILELVAKLKISWTDENLQRLYTPNYADITEALVPQDDIWLPPVTVYNSVESLKMVGDSSYHVRILPAIGWIQWIPGVITKTSCSVDATYFPFDKQTCDITFTNWGYTESEMNLFSRDVVIDLSLFTQNEQWSLAGSRVSNSSKGGHSFLTFSVSLERQPTWFLLNMVLPIILIGLLTGLVFLMPVDDGERVGYIITAFLTFAFFLDMISSNLPHTSNPMALVVYYLTIMVYLSSASTIVTIFTLRIYDKSTEVPKWLKVLVAVILARYCCPKKQLSDEEMAGWAAPEKKEDKPPEVLAPTENITYRLVGLALDIVFFISFILINLICSVVFLVPLASNGS</sequence>
<feature type="chain" id="PRO_5034059602" evidence="6">
    <location>
        <begin position="23"/>
        <end position="413"/>
    </location>
</feature>
<dbReference type="RefSeq" id="XP_022316148.1">
    <property type="nucleotide sequence ID" value="XM_022460440.1"/>
</dbReference>
<feature type="transmembrane region" description="Helical" evidence="5">
    <location>
        <begin position="295"/>
        <end position="320"/>
    </location>
</feature>
<keyword evidence="6" id="KW-0732">Signal</keyword>
<dbReference type="CDD" id="cd19051">
    <property type="entry name" value="LGIC_TM_cation"/>
    <property type="match status" value="1"/>
</dbReference>
<dbReference type="Pfam" id="PF02931">
    <property type="entry name" value="Neur_chan_LBD"/>
    <property type="match status" value="1"/>
</dbReference>
<dbReference type="GO" id="GO:0016020">
    <property type="term" value="C:membrane"/>
    <property type="evidence" value="ECO:0007669"/>
    <property type="project" value="UniProtKB-SubCell"/>
</dbReference>
<keyword evidence="4 5" id="KW-0472">Membrane</keyword>
<dbReference type="InterPro" id="IPR036719">
    <property type="entry name" value="Neuro-gated_channel_TM_sf"/>
</dbReference>
<evidence type="ECO:0000259" key="7">
    <source>
        <dbReference type="Pfam" id="PF02931"/>
    </source>
</evidence>
<protein>
    <submittedName>
        <fullName evidence="10">Neuronal acetylcholine receptor subunit alpha-6-like</fullName>
    </submittedName>
</protein>
<dbReference type="InterPro" id="IPR006201">
    <property type="entry name" value="Neur_channel"/>
</dbReference>
<reference evidence="10" key="1">
    <citation type="submission" date="2025-08" db="UniProtKB">
        <authorList>
            <consortium name="RefSeq"/>
        </authorList>
    </citation>
    <scope>IDENTIFICATION</scope>
    <source>
        <tissue evidence="10">Whole sample</tissue>
    </source>
</reference>
<feature type="signal peptide" evidence="6">
    <location>
        <begin position="1"/>
        <end position="22"/>
    </location>
</feature>
<dbReference type="InterPro" id="IPR006202">
    <property type="entry name" value="Neur_chan_lig-bd"/>
</dbReference>
<keyword evidence="3 5" id="KW-1133">Transmembrane helix</keyword>
<dbReference type="GeneID" id="111119875"/>
<feature type="domain" description="Neurotransmitter-gated ion-channel transmembrane" evidence="8">
    <location>
        <begin position="240"/>
        <end position="353"/>
    </location>
</feature>
<keyword evidence="9" id="KW-1185">Reference proteome</keyword>
<evidence type="ECO:0000256" key="4">
    <source>
        <dbReference type="ARBA" id="ARBA00023136"/>
    </source>
</evidence>